<evidence type="ECO:0000259" key="2">
    <source>
        <dbReference type="Pfam" id="PF07859"/>
    </source>
</evidence>
<dbReference type="InterPro" id="IPR029058">
    <property type="entry name" value="AB_hydrolase_fold"/>
</dbReference>
<reference evidence="3 4" key="1">
    <citation type="submission" date="2020-12" db="EMBL/GenBank/DDBJ databases">
        <title>Oil enriched cultivation method for isolating marine PHA-producing bacteria.</title>
        <authorList>
            <person name="Zheng W."/>
            <person name="Yu S."/>
            <person name="Huang Y."/>
        </authorList>
    </citation>
    <scope>NUCLEOTIDE SEQUENCE [LARGE SCALE GENOMIC DNA]</scope>
    <source>
        <strain evidence="3 4">SY-2-6</strain>
    </source>
</reference>
<protein>
    <submittedName>
        <fullName evidence="3">Alpha/beta hydrolase</fullName>
    </submittedName>
</protein>
<dbReference type="Proteomes" id="UP000663970">
    <property type="component" value="Unassembled WGS sequence"/>
</dbReference>
<sequence length="302" mass="34076">MFIQWIAHLLRMLPNKAARTSTIQKQEVKKRVDVLVDTSIAPVAVTYYEPLHSPYKKLPVYINLHGGAFIMYNKEMDDPYCRYLANRTGCVIINVEYAKAPEHPFPAPIIQLYEVLAWMKSHAEGLNIDPDKWMIGGQSSGANIAAALCLYLKDQQEPQPLLQVLSCAMLDFATPFSEKPEPNKWRSKYPQFAHFLNLCYVPEQGQDAHPYASPVYAENVHGAAETVIITAEYDAFKPEAERYAKNLKKAGVPVHHHLFEDCYHLFTHLGPTEAATEAWDTIASHIRKIAAHSAAPFKQISS</sequence>
<dbReference type="InterPro" id="IPR013094">
    <property type="entry name" value="AB_hydrolase_3"/>
</dbReference>
<feature type="domain" description="Alpha/beta hydrolase fold-3" evidence="2">
    <location>
        <begin position="62"/>
        <end position="267"/>
    </location>
</feature>
<keyword evidence="4" id="KW-1185">Reference proteome</keyword>
<dbReference type="PANTHER" id="PTHR48081:SF8">
    <property type="entry name" value="ALPHA_BETA HYDROLASE FOLD-3 DOMAIN-CONTAINING PROTEIN-RELATED"/>
    <property type="match status" value="1"/>
</dbReference>
<proteinExistence type="predicted"/>
<evidence type="ECO:0000256" key="1">
    <source>
        <dbReference type="ARBA" id="ARBA00022801"/>
    </source>
</evidence>
<gene>
    <name evidence="3" type="ORF">JF544_18025</name>
</gene>
<dbReference type="Pfam" id="PF07859">
    <property type="entry name" value="Abhydrolase_3"/>
    <property type="match status" value="1"/>
</dbReference>
<evidence type="ECO:0000313" key="3">
    <source>
        <dbReference type="EMBL" id="MBN8237148.1"/>
    </source>
</evidence>
<dbReference type="PANTHER" id="PTHR48081">
    <property type="entry name" value="AB HYDROLASE SUPERFAMILY PROTEIN C4A8.06C"/>
    <property type="match status" value="1"/>
</dbReference>
<dbReference type="RefSeq" id="WP_206935884.1">
    <property type="nucleotide sequence ID" value="NZ_JAEKJY010000007.1"/>
</dbReference>
<evidence type="ECO:0000313" key="4">
    <source>
        <dbReference type="Proteomes" id="UP000663970"/>
    </source>
</evidence>
<name>A0ABS3E0L8_9BACI</name>
<dbReference type="EMBL" id="JAEKJY010000007">
    <property type="protein sequence ID" value="MBN8237148.1"/>
    <property type="molecule type" value="Genomic_DNA"/>
</dbReference>
<comment type="caution">
    <text evidence="3">The sequence shown here is derived from an EMBL/GenBank/DDBJ whole genome shotgun (WGS) entry which is preliminary data.</text>
</comment>
<dbReference type="InterPro" id="IPR050300">
    <property type="entry name" value="GDXG_lipolytic_enzyme"/>
</dbReference>
<dbReference type="SUPFAM" id="SSF53474">
    <property type="entry name" value="alpha/beta-Hydrolases"/>
    <property type="match status" value="1"/>
</dbReference>
<dbReference type="GO" id="GO:0016787">
    <property type="term" value="F:hydrolase activity"/>
    <property type="evidence" value="ECO:0007669"/>
    <property type="project" value="UniProtKB-KW"/>
</dbReference>
<accession>A0ABS3E0L8</accession>
<dbReference type="Gene3D" id="3.40.50.1820">
    <property type="entry name" value="alpha/beta hydrolase"/>
    <property type="match status" value="1"/>
</dbReference>
<organism evidence="3 4">
    <name type="scientific">Halobacillus kuroshimensis</name>
    <dbReference type="NCBI Taxonomy" id="302481"/>
    <lineage>
        <taxon>Bacteria</taxon>
        <taxon>Bacillati</taxon>
        <taxon>Bacillota</taxon>
        <taxon>Bacilli</taxon>
        <taxon>Bacillales</taxon>
        <taxon>Bacillaceae</taxon>
        <taxon>Halobacillus</taxon>
    </lineage>
</organism>
<keyword evidence="1 3" id="KW-0378">Hydrolase</keyword>